<dbReference type="Gene3D" id="1.10.260.40">
    <property type="entry name" value="lambda repressor-like DNA-binding domains"/>
    <property type="match status" value="1"/>
</dbReference>
<keyword evidence="3" id="KW-1185">Reference proteome</keyword>
<gene>
    <name evidence="2" type="ORF">H6G94_34715</name>
</gene>
<evidence type="ECO:0000313" key="2">
    <source>
        <dbReference type="EMBL" id="MBD2616329.1"/>
    </source>
</evidence>
<dbReference type="InterPro" id="IPR001387">
    <property type="entry name" value="Cro/C1-type_HTH"/>
</dbReference>
<feature type="domain" description="HTH cro/C1-type" evidence="1">
    <location>
        <begin position="19"/>
        <end position="65"/>
    </location>
</feature>
<dbReference type="EMBL" id="JACJTC010000047">
    <property type="protein sequence ID" value="MBD2616329.1"/>
    <property type="molecule type" value="Genomic_DNA"/>
</dbReference>
<organism evidence="2 3">
    <name type="scientific">Nostoc punctiforme FACHB-252</name>
    <dbReference type="NCBI Taxonomy" id="1357509"/>
    <lineage>
        <taxon>Bacteria</taxon>
        <taxon>Bacillati</taxon>
        <taxon>Cyanobacteriota</taxon>
        <taxon>Cyanophyceae</taxon>
        <taxon>Nostocales</taxon>
        <taxon>Nostocaceae</taxon>
        <taxon>Nostoc</taxon>
    </lineage>
</organism>
<dbReference type="Proteomes" id="UP000606396">
    <property type="component" value="Unassembled WGS sequence"/>
</dbReference>
<dbReference type="RefSeq" id="WP_190952779.1">
    <property type="nucleotide sequence ID" value="NZ_JACJTC010000047.1"/>
</dbReference>
<comment type="caution">
    <text evidence="2">The sequence shown here is derived from an EMBL/GenBank/DDBJ whole genome shotgun (WGS) entry which is preliminary data.</text>
</comment>
<evidence type="ECO:0000313" key="3">
    <source>
        <dbReference type="Proteomes" id="UP000606396"/>
    </source>
</evidence>
<sequence length="76" mass="8806">MRKMHCRLAVLMAEKNPTLSLAEVARSSNISYPAVYRLFTNDFKRVDTETIEKLCDYFRCNLADLFELRDITNADG</sequence>
<protein>
    <submittedName>
        <fullName evidence="2">Helix-turn-helix transcriptional regulator</fullName>
    </submittedName>
</protein>
<dbReference type="PROSITE" id="PS50943">
    <property type="entry name" value="HTH_CROC1"/>
    <property type="match status" value="1"/>
</dbReference>
<dbReference type="Pfam" id="PF13443">
    <property type="entry name" value="HTH_26"/>
    <property type="match status" value="1"/>
</dbReference>
<proteinExistence type="predicted"/>
<evidence type="ECO:0000259" key="1">
    <source>
        <dbReference type="PROSITE" id="PS50943"/>
    </source>
</evidence>
<dbReference type="InterPro" id="IPR010982">
    <property type="entry name" value="Lambda_DNA-bd_dom_sf"/>
</dbReference>
<dbReference type="SUPFAM" id="SSF47413">
    <property type="entry name" value="lambda repressor-like DNA-binding domains"/>
    <property type="match status" value="1"/>
</dbReference>
<name>A0ABR8HKH1_NOSPU</name>
<reference evidence="2 3" key="1">
    <citation type="journal article" date="2020" name="ISME J.">
        <title>Comparative genomics reveals insights into cyanobacterial evolution and habitat adaptation.</title>
        <authorList>
            <person name="Chen M.Y."/>
            <person name="Teng W.K."/>
            <person name="Zhao L."/>
            <person name="Hu C.X."/>
            <person name="Zhou Y.K."/>
            <person name="Han B.P."/>
            <person name="Song L.R."/>
            <person name="Shu W.S."/>
        </authorList>
    </citation>
    <scope>NUCLEOTIDE SEQUENCE [LARGE SCALE GENOMIC DNA]</scope>
    <source>
        <strain evidence="2 3">FACHB-252</strain>
    </source>
</reference>
<dbReference type="SMART" id="SM00530">
    <property type="entry name" value="HTH_XRE"/>
    <property type="match status" value="1"/>
</dbReference>
<accession>A0ABR8HKH1</accession>